<evidence type="ECO:0000259" key="6">
    <source>
        <dbReference type="PROSITE" id="PS50949"/>
    </source>
</evidence>
<dbReference type="Gene3D" id="3.40.640.10">
    <property type="entry name" value="Type I PLP-dependent aspartate aminotransferase-like (Major domain)"/>
    <property type="match status" value="1"/>
</dbReference>
<keyword evidence="5" id="KW-0804">Transcription</keyword>
<dbReference type="InterPro" id="IPR004839">
    <property type="entry name" value="Aminotransferase_I/II_large"/>
</dbReference>
<dbReference type="EMBL" id="FWXR01000003">
    <property type="protein sequence ID" value="SMC53447.1"/>
    <property type="molecule type" value="Genomic_DNA"/>
</dbReference>
<reference evidence="7 8" key="1">
    <citation type="submission" date="2017-04" db="EMBL/GenBank/DDBJ databases">
        <authorList>
            <person name="Afonso C.L."/>
            <person name="Miller P.J."/>
            <person name="Scott M.A."/>
            <person name="Spackman E."/>
            <person name="Goraichik I."/>
            <person name="Dimitrov K.M."/>
            <person name="Suarez D.L."/>
            <person name="Swayne D.E."/>
        </authorList>
    </citation>
    <scope>NUCLEOTIDE SEQUENCE [LARGE SCALE GENOMIC DNA]</scope>
    <source>
        <strain evidence="7 8">CGMCC 1.10972</strain>
    </source>
</reference>
<dbReference type="GO" id="GO:0030170">
    <property type="term" value="F:pyridoxal phosphate binding"/>
    <property type="evidence" value="ECO:0007669"/>
    <property type="project" value="InterPro"/>
</dbReference>
<evidence type="ECO:0000256" key="1">
    <source>
        <dbReference type="ARBA" id="ARBA00005384"/>
    </source>
</evidence>
<dbReference type="SMART" id="SM00345">
    <property type="entry name" value="HTH_GNTR"/>
    <property type="match status" value="1"/>
</dbReference>
<keyword evidence="8" id="KW-1185">Reference proteome</keyword>
<dbReference type="InterPro" id="IPR036388">
    <property type="entry name" value="WH-like_DNA-bd_sf"/>
</dbReference>
<dbReference type="Pfam" id="PF00155">
    <property type="entry name" value="Aminotran_1_2"/>
    <property type="match status" value="1"/>
</dbReference>
<evidence type="ECO:0000256" key="5">
    <source>
        <dbReference type="ARBA" id="ARBA00023163"/>
    </source>
</evidence>
<dbReference type="Pfam" id="PF00392">
    <property type="entry name" value="GntR"/>
    <property type="match status" value="1"/>
</dbReference>
<dbReference type="InterPro" id="IPR015421">
    <property type="entry name" value="PyrdxlP-dep_Trfase_major"/>
</dbReference>
<evidence type="ECO:0000256" key="2">
    <source>
        <dbReference type="ARBA" id="ARBA00022898"/>
    </source>
</evidence>
<dbReference type="GO" id="GO:0003700">
    <property type="term" value="F:DNA-binding transcription factor activity"/>
    <property type="evidence" value="ECO:0007669"/>
    <property type="project" value="InterPro"/>
</dbReference>
<proteinExistence type="inferred from homology"/>
<keyword evidence="4" id="KW-0238">DNA-binding</keyword>
<organism evidence="7 8">
    <name type="scientific">Fulvimarina manganoxydans</name>
    <dbReference type="NCBI Taxonomy" id="937218"/>
    <lineage>
        <taxon>Bacteria</taxon>
        <taxon>Pseudomonadati</taxon>
        <taxon>Pseudomonadota</taxon>
        <taxon>Alphaproteobacteria</taxon>
        <taxon>Hyphomicrobiales</taxon>
        <taxon>Aurantimonadaceae</taxon>
        <taxon>Fulvimarina</taxon>
    </lineage>
</organism>
<dbReference type="CDD" id="cd00609">
    <property type="entry name" value="AAT_like"/>
    <property type="match status" value="1"/>
</dbReference>
<dbReference type="PROSITE" id="PS50949">
    <property type="entry name" value="HTH_GNTR"/>
    <property type="match status" value="1"/>
</dbReference>
<accession>A0A1W1ZYF3</accession>
<keyword evidence="2" id="KW-0663">Pyridoxal phosphate</keyword>
<dbReference type="SUPFAM" id="SSF53383">
    <property type="entry name" value="PLP-dependent transferases"/>
    <property type="match status" value="1"/>
</dbReference>
<dbReference type="CDD" id="cd07377">
    <property type="entry name" value="WHTH_GntR"/>
    <property type="match status" value="1"/>
</dbReference>
<name>A0A1W1ZYF3_9HYPH</name>
<dbReference type="InterPro" id="IPR051446">
    <property type="entry name" value="HTH_trans_reg/aminotransferase"/>
</dbReference>
<dbReference type="RefSeq" id="WP_170923177.1">
    <property type="nucleotide sequence ID" value="NZ_FWXR01000003.1"/>
</dbReference>
<keyword evidence="3" id="KW-0805">Transcription regulation</keyword>
<dbReference type="SUPFAM" id="SSF46785">
    <property type="entry name" value="Winged helix' DNA-binding domain"/>
    <property type="match status" value="1"/>
</dbReference>
<dbReference type="GO" id="GO:0003677">
    <property type="term" value="F:DNA binding"/>
    <property type="evidence" value="ECO:0007669"/>
    <property type="project" value="UniProtKB-KW"/>
</dbReference>
<dbReference type="Proteomes" id="UP000192656">
    <property type="component" value="Unassembled WGS sequence"/>
</dbReference>
<dbReference type="InterPro" id="IPR036390">
    <property type="entry name" value="WH_DNA-bd_sf"/>
</dbReference>
<gene>
    <name evidence="7" type="ORF">SAMN06297251_103218</name>
</gene>
<dbReference type="AlphaFoldDB" id="A0A1W1ZYF3"/>
<dbReference type="Gene3D" id="1.10.10.10">
    <property type="entry name" value="Winged helix-like DNA-binding domain superfamily/Winged helix DNA-binding domain"/>
    <property type="match status" value="1"/>
</dbReference>
<sequence>MTIAFQVEEDGDTPFYLRLAAAIERAILDGALAPGDKLPPQRDIAFDLGVTVGTIGRAYQVARERGLTTGEVGRGTYVRDPKASFLERHERPRAPESLRTRHTLDSTPLLRLDSTSAPDIGQAAEIGQTIADVVHDEPHRIIDYVRGVPHAWREAGAEWLSCGGYRPSPDDVVPTVGADAAIQAIIGMTTHPGDRIVLEDLSYSAVARASTMIGRLPLTVGMDEEGMLPDELDRCAARQHPKLLFLMPAANNPTGRRLSPERREAIVAVARRHNLTIVEDHVYGALTGDEAAPIAALAPERTFMVGGLSKAVAAGVRAGWIATPRGQAVRANVAHSMLSGSRSFLNMETAARLVLSGDADAIRVRIIAELKARGAVFDQVFGTTSEGPAAVMPFRWIELPQPWTSPAFQIAARNNGILIDGEDEYRSVRTDRMTHGVRIGLSSVPGRDELGSALQILKGLYDSGSVSFDSVA</sequence>
<dbReference type="InterPro" id="IPR015424">
    <property type="entry name" value="PyrdxlP-dep_Trfase"/>
</dbReference>
<protein>
    <submittedName>
        <fullName evidence="7">Transcriptional regulator, GntR family</fullName>
    </submittedName>
</protein>
<evidence type="ECO:0000313" key="7">
    <source>
        <dbReference type="EMBL" id="SMC53447.1"/>
    </source>
</evidence>
<dbReference type="InterPro" id="IPR000524">
    <property type="entry name" value="Tscrpt_reg_HTH_GntR"/>
</dbReference>
<dbReference type="PANTHER" id="PTHR46577:SF1">
    <property type="entry name" value="HTH-TYPE TRANSCRIPTIONAL REGULATORY PROTEIN GABR"/>
    <property type="match status" value="1"/>
</dbReference>
<feature type="domain" description="HTH gntR-type" evidence="6">
    <location>
        <begin position="13"/>
        <end position="81"/>
    </location>
</feature>
<comment type="similarity">
    <text evidence="1">In the C-terminal section; belongs to the class-I pyridoxal-phosphate-dependent aminotransferase family.</text>
</comment>
<dbReference type="PANTHER" id="PTHR46577">
    <property type="entry name" value="HTH-TYPE TRANSCRIPTIONAL REGULATORY PROTEIN GABR"/>
    <property type="match status" value="1"/>
</dbReference>
<evidence type="ECO:0000256" key="3">
    <source>
        <dbReference type="ARBA" id="ARBA00023015"/>
    </source>
</evidence>
<dbReference type="STRING" id="937218.SAMN06297251_103218"/>
<evidence type="ECO:0000313" key="8">
    <source>
        <dbReference type="Proteomes" id="UP000192656"/>
    </source>
</evidence>
<evidence type="ECO:0000256" key="4">
    <source>
        <dbReference type="ARBA" id="ARBA00023125"/>
    </source>
</evidence>